<evidence type="ECO:0000256" key="4">
    <source>
        <dbReference type="ARBA" id="ARBA00022723"/>
    </source>
</evidence>
<comment type="similarity">
    <text evidence="1 8">Belongs to the SELO family.</text>
</comment>
<dbReference type="Proteomes" id="UP000266975">
    <property type="component" value="Unassembled WGS sequence"/>
</dbReference>
<evidence type="ECO:0000256" key="8">
    <source>
        <dbReference type="HAMAP-Rule" id="MF_00692"/>
    </source>
</evidence>
<feature type="binding site" evidence="8">
    <location>
        <position position="180"/>
    </location>
    <ligand>
        <name>ATP</name>
        <dbReference type="ChEBI" id="CHEBI:30616"/>
    </ligand>
</feature>
<evidence type="ECO:0000256" key="3">
    <source>
        <dbReference type="ARBA" id="ARBA00022695"/>
    </source>
</evidence>
<dbReference type="InterPro" id="IPR003846">
    <property type="entry name" value="SelO"/>
</dbReference>
<accession>A0A3M8K846</accession>
<evidence type="ECO:0000256" key="2">
    <source>
        <dbReference type="ARBA" id="ARBA00022679"/>
    </source>
</evidence>
<feature type="binding site" evidence="8">
    <location>
        <position position="260"/>
    </location>
    <ligand>
        <name>ATP</name>
        <dbReference type="ChEBI" id="CHEBI:30616"/>
    </ligand>
</feature>
<reference evidence="9 10" key="1">
    <citation type="submission" date="2018-02" db="EMBL/GenBank/DDBJ databases">
        <title>Corynebacterium alimpuense sp. nov., a marine obligate actinomycete isolated from sediments of Valparaiso bay, Chile.</title>
        <authorList>
            <person name="Claverias F."/>
            <person name="Gonzales-Siles L."/>
            <person name="Salva-Serra F."/>
            <person name="Inganaes E."/>
            <person name="Molin K."/>
            <person name="Cumsille A."/>
            <person name="Undabarrena A."/>
            <person name="Couve E."/>
            <person name="Moore E.R.B."/>
            <person name="Gomila M."/>
            <person name="Camara B."/>
        </authorList>
    </citation>
    <scope>NUCLEOTIDE SEQUENCE [LARGE SCALE GENOMIC DNA]</scope>
    <source>
        <strain evidence="9 10">CCUG 69366</strain>
    </source>
</reference>
<dbReference type="PANTHER" id="PTHR32057:SF14">
    <property type="entry name" value="PROTEIN ADENYLYLTRANSFERASE SELO, MITOCHONDRIAL"/>
    <property type="match status" value="1"/>
</dbReference>
<comment type="catalytic activity">
    <reaction evidence="8">
        <text>L-seryl-[protein] + ATP = 3-O-(5'-adenylyl)-L-seryl-[protein] + diphosphate</text>
        <dbReference type="Rhea" id="RHEA:58120"/>
        <dbReference type="Rhea" id="RHEA-COMP:9863"/>
        <dbReference type="Rhea" id="RHEA-COMP:15073"/>
        <dbReference type="ChEBI" id="CHEBI:29999"/>
        <dbReference type="ChEBI" id="CHEBI:30616"/>
        <dbReference type="ChEBI" id="CHEBI:33019"/>
        <dbReference type="ChEBI" id="CHEBI:142516"/>
        <dbReference type="EC" id="2.7.7.108"/>
    </reaction>
</comment>
<feature type="binding site" evidence="8">
    <location>
        <position position="173"/>
    </location>
    <ligand>
        <name>ATP</name>
        <dbReference type="ChEBI" id="CHEBI:30616"/>
    </ligand>
</feature>
<keyword evidence="5 8" id="KW-0547">Nucleotide-binding</keyword>
<dbReference type="OrthoDB" id="9776281at2"/>
<dbReference type="PANTHER" id="PTHR32057">
    <property type="entry name" value="PROTEIN ADENYLYLTRANSFERASE SELO, MITOCHONDRIAL"/>
    <property type="match status" value="1"/>
</dbReference>
<evidence type="ECO:0000256" key="7">
    <source>
        <dbReference type="ARBA" id="ARBA00022842"/>
    </source>
</evidence>
<keyword evidence="6 8" id="KW-0067">ATP-binding</keyword>
<dbReference type="RefSeq" id="WP_123047439.1">
    <property type="nucleotide sequence ID" value="NZ_PTJO01000003.1"/>
</dbReference>
<feature type="binding site" evidence="8">
    <location>
        <position position="123"/>
    </location>
    <ligand>
        <name>ATP</name>
        <dbReference type="ChEBI" id="CHEBI:30616"/>
    </ligand>
</feature>
<dbReference type="AlphaFoldDB" id="A0A3M8K846"/>
<feature type="binding site" evidence="8">
    <location>
        <position position="260"/>
    </location>
    <ligand>
        <name>Mg(2+)</name>
        <dbReference type="ChEBI" id="CHEBI:18420"/>
    </ligand>
</feature>
<evidence type="ECO:0000313" key="10">
    <source>
        <dbReference type="Proteomes" id="UP000266975"/>
    </source>
</evidence>
<dbReference type="Pfam" id="PF02696">
    <property type="entry name" value="SelO"/>
    <property type="match status" value="1"/>
</dbReference>
<proteinExistence type="inferred from homology"/>
<feature type="binding site" evidence="8">
    <location>
        <position position="110"/>
    </location>
    <ligand>
        <name>ATP</name>
        <dbReference type="ChEBI" id="CHEBI:30616"/>
    </ligand>
</feature>
<dbReference type="EC" id="2.7.7.108" evidence="8"/>
<feature type="binding site" evidence="8">
    <location>
        <position position="122"/>
    </location>
    <ligand>
        <name>ATP</name>
        <dbReference type="ChEBI" id="CHEBI:30616"/>
    </ligand>
</feature>
<dbReference type="GO" id="GO:0000287">
    <property type="term" value="F:magnesium ion binding"/>
    <property type="evidence" value="ECO:0007669"/>
    <property type="project" value="UniProtKB-UniRule"/>
</dbReference>
<sequence>MDTPNLSHMFADQLPELTVPWQAESAPSPQLLVLNEPLAQHLGLDVDWLRSTEGLEFLLGHRLPEDAQPVAMAYSGHQFGQFSPRLGDGRALLLGEITDVEGQLHDLHLKGSGPTPFSRGGDGRGAVGPMLREYLLSEAMAALGVPTTRALAVVTTGRRIQRGQVVPGAVLVRVADSHLRVGTMQYARMLDGDNDLLARLADQVIDRHYPELAQREDKYLALAGAIMDTQTATVARWMRLGFVHGVMNTDNTTLSGETIDYGPCAFLDSYDLAEVYSSIDQQGRYAFGNQPGVLGWNLARLAESMLPLFHEDPDQALSIAQDLLDSFDSRSQAAASRELAFALDVPEDAREVIAGYQALLAAHSGGNLDLTRFQRSLVTAAAGEDTQLKELLAADTKDTAGTEEQVDQWLNSWLTYSPSATRLGGIHPSYIPRNHLVEEALSLAQEGDLSAFHQLLEVVTHPFDEQLSLTRYAHPAPADFGPYRTFCGT</sequence>
<dbReference type="HAMAP" id="MF_00692">
    <property type="entry name" value="SelO"/>
    <property type="match status" value="1"/>
</dbReference>
<comment type="catalytic activity">
    <reaction evidence="8">
        <text>L-seryl-[protein] + UTP = O-(5'-uridylyl)-L-seryl-[protein] + diphosphate</text>
        <dbReference type="Rhea" id="RHEA:64604"/>
        <dbReference type="Rhea" id="RHEA-COMP:9863"/>
        <dbReference type="Rhea" id="RHEA-COMP:16635"/>
        <dbReference type="ChEBI" id="CHEBI:29999"/>
        <dbReference type="ChEBI" id="CHEBI:33019"/>
        <dbReference type="ChEBI" id="CHEBI:46398"/>
        <dbReference type="ChEBI" id="CHEBI:156051"/>
    </reaction>
</comment>
<keyword evidence="3 8" id="KW-0548">Nucleotidyltransferase</keyword>
<evidence type="ECO:0000256" key="5">
    <source>
        <dbReference type="ARBA" id="ARBA00022741"/>
    </source>
</evidence>
<keyword evidence="4 8" id="KW-0479">Metal-binding</keyword>
<name>A0A3M8K846_9CORY</name>
<evidence type="ECO:0000313" key="9">
    <source>
        <dbReference type="EMBL" id="RNE49393.1"/>
    </source>
</evidence>
<comment type="caution">
    <text evidence="9">The sequence shown here is derived from an EMBL/GenBank/DDBJ whole genome shotgun (WGS) entry which is preliminary data.</text>
</comment>
<keyword evidence="2 8" id="KW-0808">Transferase</keyword>
<comment type="catalytic activity">
    <reaction evidence="8">
        <text>L-histidyl-[protein] + UTP = N(tele)-(5'-uridylyl)-L-histidyl-[protein] + diphosphate</text>
        <dbReference type="Rhea" id="RHEA:83891"/>
        <dbReference type="Rhea" id="RHEA-COMP:9745"/>
        <dbReference type="Rhea" id="RHEA-COMP:20239"/>
        <dbReference type="ChEBI" id="CHEBI:29979"/>
        <dbReference type="ChEBI" id="CHEBI:33019"/>
        <dbReference type="ChEBI" id="CHEBI:46398"/>
        <dbReference type="ChEBI" id="CHEBI:233474"/>
    </reaction>
</comment>
<dbReference type="NCBIfam" id="NF000658">
    <property type="entry name" value="PRK00029.1"/>
    <property type="match status" value="1"/>
</dbReference>
<feature type="active site" description="Proton acceptor" evidence="8">
    <location>
        <position position="250"/>
    </location>
</feature>
<comment type="catalytic activity">
    <reaction evidence="8">
        <text>L-tyrosyl-[protein] + UTP = O-(5'-uridylyl)-L-tyrosyl-[protein] + diphosphate</text>
        <dbReference type="Rhea" id="RHEA:83887"/>
        <dbReference type="Rhea" id="RHEA-COMP:10136"/>
        <dbReference type="Rhea" id="RHEA-COMP:20238"/>
        <dbReference type="ChEBI" id="CHEBI:33019"/>
        <dbReference type="ChEBI" id="CHEBI:46398"/>
        <dbReference type="ChEBI" id="CHEBI:46858"/>
        <dbReference type="ChEBI" id="CHEBI:90602"/>
    </reaction>
</comment>
<comment type="catalytic activity">
    <reaction evidence="8">
        <text>L-tyrosyl-[protein] + ATP = O-(5'-adenylyl)-L-tyrosyl-[protein] + diphosphate</text>
        <dbReference type="Rhea" id="RHEA:54288"/>
        <dbReference type="Rhea" id="RHEA-COMP:10136"/>
        <dbReference type="Rhea" id="RHEA-COMP:13846"/>
        <dbReference type="ChEBI" id="CHEBI:30616"/>
        <dbReference type="ChEBI" id="CHEBI:33019"/>
        <dbReference type="ChEBI" id="CHEBI:46858"/>
        <dbReference type="ChEBI" id="CHEBI:83624"/>
        <dbReference type="EC" id="2.7.7.108"/>
    </reaction>
</comment>
<evidence type="ECO:0000256" key="1">
    <source>
        <dbReference type="ARBA" id="ARBA00009747"/>
    </source>
</evidence>
<comment type="function">
    <text evidence="8">Nucleotidyltransferase involved in the post-translational modification of proteins. It can catalyze the addition of adenosine monophosphate (AMP) or uridine monophosphate (UMP) to a protein, resulting in modifications known as AMPylation and UMPylation.</text>
</comment>
<keyword evidence="10" id="KW-1185">Reference proteome</keyword>
<comment type="catalytic activity">
    <reaction evidence="8">
        <text>L-threonyl-[protein] + ATP = 3-O-(5'-adenylyl)-L-threonyl-[protein] + diphosphate</text>
        <dbReference type="Rhea" id="RHEA:54292"/>
        <dbReference type="Rhea" id="RHEA-COMP:11060"/>
        <dbReference type="Rhea" id="RHEA-COMP:13847"/>
        <dbReference type="ChEBI" id="CHEBI:30013"/>
        <dbReference type="ChEBI" id="CHEBI:30616"/>
        <dbReference type="ChEBI" id="CHEBI:33019"/>
        <dbReference type="ChEBI" id="CHEBI:138113"/>
        <dbReference type="EC" id="2.7.7.108"/>
    </reaction>
</comment>
<protein>
    <recommendedName>
        <fullName evidence="8">Protein nucleotidyltransferase YdiU</fullName>
        <ecNumber evidence="8">2.7.7.-</ecNumber>
    </recommendedName>
    <alternativeName>
        <fullName evidence="8">Protein adenylyltransferase YdiU</fullName>
        <ecNumber evidence="8">2.7.7.108</ecNumber>
    </alternativeName>
    <alternativeName>
        <fullName evidence="8">Protein uridylyltransferase YdiU</fullName>
        <ecNumber evidence="8">2.7.7.-</ecNumber>
    </alternativeName>
</protein>
<feature type="binding site" evidence="8">
    <location>
        <position position="89"/>
    </location>
    <ligand>
        <name>ATP</name>
        <dbReference type="ChEBI" id="CHEBI:30616"/>
    </ligand>
</feature>
<dbReference type="EC" id="2.7.7.-" evidence="8"/>
<dbReference type="EMBL" id="PTJO01000003">
    <property type="protein sequence ID" value="RNE49393.1"/>
    <property type="molecule type" value="Genomic_DNA"/>
</dbReference>
<feature type="binding site" evidence="8">
    <location>
        <position position="87"/>
    </location>
    <ligand>
        <name>ATP</name>
        <dbReference type="ChEBI" id="CHEBI:30616"/>
    </ligand>
</feature>
<feature type="binding site" evidence="8">
    <location>
        <position position="90"/>
    </location>
    <ligand>
        <name>ATP</name>
        <dbReference type="ChEBI" id="CHEBI:30616"/>
    </ligand>
</feature>
<organism evidence="9 10">
    <name type="scientific">Corynebacterium alimapuense</name>
    <dbReference type="NCBI Taxonomy" id="1576874"/>
    <lineage>
        <taxon>Bacteria</taxon>
        <taxon>Bacillati</taxon>
        <taxon>Actinomycetota</taxon>
        <taxon>Actinomycetes</taxon>
        <taxon>Mycobacteriales</taxon>
        <taxon>Corynebacteriaceae</taxon>
        <taxon>Corynebacterium</taxon>
    </lineage>
</organism>
<dbReference type="GO" id="GO:0005524">
    <property type="term" value="F:ATP binding"/>
    <property type="evidence" value="ECO:0007669"/>
    <property type="project" value="UniProtKB-UniRule"/>
</dbReference>
<keyword evidence="7 8" id="KW-0460">Magnesium</keyword>
<evidence type="ECO:0000256" key="6">
    <source>
        <dbReference type="ARBA" id="ARBA00022840"/>
    </source>
</evidence>
<feature type="binding site" evidence="8">
    <location>
        <position position="251"/>
    </location>
    <ligand>
        <name>Mg(2+)</name>
        <dbReference type="ChEBI" id="CHEBI:18420"/>
    </ligand>
</feature>
<dbReference type="GO" id="GO:0030145">
    <property type="term" value="F:manganese ion binding"/>
    <property type="evidence" value="ECO:0007669"/>
    <property type="project" value="UniProtKB-UniRule"/>
</dbReference>
<comment type="cofactor">
    <cofactor evidence="8">
        <name>Mg(2+)</name>
        <dbReference type="ChEBI" id="CHEBI:18420"/>
    </cofactor>
    <cofactor evidence="8">
        <name>Mn(2+)</name>
        <dbReference type="ChEBI" id="CHEBI:29035"/>
    </cofactor>
</comment>
<keyword evidence="8" id="KW-0464">Manganese</keyword>
<dbReference type="GO" id="GO:0070733">
    <property type="term" value="F:AMPylase activity"/>
    <property type="evidence" value="ECO:0007669"/>
    <property type="project" value="UniProtKB-EC"/>
</dbReference>
<gene>
    <name evidence="8" type="primary">ydiU</name>
    <name evidence="8" type="synonym">selO</name>
    <name evidence="9" type="ORF">C5L39_03230</name>
</gene>